<evidence type="ECO:0000256" key="11">
    <source>
        <dbReference type="ARBA" id="ARBA00022989"/>
    </source>
</evidence>
<keyword evidence="7" id="KW-0479">Metal-binding</keyword>
<evidence type="ECO:0000256" key="5">
    <source>
        <dbReference type="ARBA" id="ARBA00022679"/>
    </source>
</evidence>
<protein>
    <recommendedName>
        <fullName evidence="4">RING-type E3 ubiquitin transferase</fullName>
        <ecNumber evidence="4">2.3.2.27</ecNumber>
    </recommendedName>
</protein>
<dbReference type="PANTHER" id="PTHR46279">
    <property type="entry name" value="RING/U-BOX SUPERFAMILY PROTEIN"/>
    <property type="match status" value="1"/>
</dbReference>
<dbReference type="AlphaFoldDB" id="A0A6P5ZNN5"/>
<keyword evidence="8" id="KW-0863">Zinc-finger</keyword>
<evidence type="ECO:0000256" key="2">
    <source>
        <dbReference type="ARBA" id="ARBA00004167"/>
    </source>
</evidence>
<accession>A0A6P5ZNN5</accession>
<organism evidence="14 15">
    <name type="scientific">Durio zibethinus</name>
    <name type="common">Durian</name>
    <dbReference type="NCBI Taxonomy" id="66656"/>
    <lineage>
        <taxon>Eukaryota</taxon>
        <taxon>Viridiplantae</taxon>
        <taxon>Streptophyta</taxon>
        <taxon>Embryophyta</taxon>
        <taxon>Tracheophyta</taxon>
        <taxon>Spermatophyta</taxon>
        <taxon>Magnoliopsida</taxon>
        <taxon>eudicotyledons</taxon>
        <taxon>Gunneridae</taxon>
        <taxon>Pentapetalae</taxon>
        <taxon>rosids</taxon>
        <taxon>malvids</taxon>
        <taxon>Malvales</taxon>
        <taxon>Malvaceae</taxon>
        <taxon>Helicteroideae</taxon>
        <taxon>Durio</taxon>
    </lineage>
</organism>
<name>A0A6P5ZNN5_DURZI</name>
<evidence type="ECO:0000256" key="1">
    <source>
        <dbReference type="ARBA" id="ARBA00000900"/>
    </source>
</evidence>
<dbReference type="Proteomes" id="UP000515121">
    <property type="component" value="Unplaced"/>
</dbReference>
<evidence type="ECO:0000256" key="7">
    <source>
        <dbReference type="ARBA" id="ARBA00022723"/>
    </source>
</evidence>
<comment type="subcellular location">
    <subcellularLocation>
        <location evidence="2">Membrane</location>
        <topology evidence="2">Single-pass membrane protein</topology>
    </subcellularLocation>
</comment>
<keyword evidence="11" id="KW-1133">Transmembrane helix</keyword>
<keyword evidence="5" id="KW-0808">Transferase</keyword>
<evidence type="ECO:0000256" key="4">
    <source>
        <dbReference type="ARBA" id="ARBA00012483"/>
    </source>
</evidence>
<evidence type="ECO:0000256" key="12">
    <source>
        <dbReference type="ARBA" id="ARBA00023136"/>
    </source>
</evidence>
<dbReference type="RefSeq" id="XP_022754162.1">
    <property type="nucleotide sequence ID" value="XM_022898427.1"/>
</dbReference>
<keyword evidence="14" id="KW-1185">Reference proteome</keyword>
<dbReference type="GO" id="GO:0061630">
    <property type="term" value="F:ubiquitin protein ligase activity"/>
    <property type="evidence" value="ECO:0007669"/>
    <property type="project" value="UniProtKB-EC"/>
</dbReference>
<evidence type="ECO:0000256" key="9">
    <source>
        <dbReference type="ARBA" id="ARBA00022786"/>
    </source>
</evidence>
<evidence type="ECO:0000313" key="14">
    <source>
        <dbReference type="Proteomes" id="UP000515121"/>
    </source>
</evidence>
<evidence type="ECO:0000256" key="6">
    <source>
        <dbReference type="ARBA" id="ARBA00022692"/>
    </source>
</evidence>
<reference evidence="15" key="1">
    <citation type="submission" date="2025-08" db="UniProtKB">
        <authorList>
            <consortium name="RefSeq"/>
        </authorList>
    </citation>
    <scope>IDENTIFICATION</scope>
    <source>
        <tissue evidence="15">Fruit stalk</tissue>
    </source>
</reference>
<gene>
    <name evidence="15" type="primary">LOC111302586</name>
</gene>
<dbReference type="PANTHER" id="PTHR46279:SF23">
    <property type="entry name" value="RING-TYPE E3 UBIQUITIN TRANSFERASE"/>
    <property type="match status" value="1"/>
</dbReference>
<evidence type="ECO:0000256" key="8">
    <source>
        <dbReference type="ARBA" id="ARBA00022771"/>
    </source>
</evidence>
<dbReference type="EC" id="2.3.2.27" evidence="4"/>
<proteinExistence type="inferred from homology"/>
<evidence type="ECO:0000313" key="15">
    <source>
        <dbReference type="RefSeq" id="XP_022754162.1"/>
    </source>
</evidence>
<evidence type="ECO:0000256" key="3">
    <source>
        <dbReference type="ARBA" id="ARBA00004906"/>
    </source>
</evidence>
<sequence>MYVVLGSSCCVLAGFFDSNGESYNNNNICQPLLGQRIESIDYLWQLISISDPSNCSAKRLLQGFDYLNTPFQPLYARNFTFLNCTSDALIFPSTGVSPIPCLSSESYSVVALPNDRYNGSNILSCSEIATLPIV</sequence>
<dbReference type="GO" id="GO:0008270">
    <property type="term" value="F:zinc ion binding"/>
    <property type="evidence" value="ECO:0007669"/>
    <property type="project" value="UniProtKB-KW"/>
</dbReference>
<evidence type="ECO:0000256" key="13">
    <source>
        <dbReference type="ARBA" id="ARBA00024209"/>
    </source>
</evidence>
<dbReference type="InterPro" id="IPR046948">
    <property type="entry name" value="ATL20-22-like"/>
</dbReference>
<comment type="similarity">
    <text evidence="13">Belongs to the RING-type zinc finger family. ATL subfamily.</text>
</comment>
<keyword evidence="9" id="KW-0833">Ubl conjugation pathway</keyword>
<keyword evidence="12" id="KW-0472">Membrane</keyword>
<dbReference type="KEGG" id="dzi:111302586"/>
<keyword evidence="6" id="KW-0812">Transmembrane</keyword>
<comment type="pathway">
    <text evidence="3">Protein modification; protein ubiquitination.</text>
</comment>
<dbReference type="GO" id="GO:0016020">
    <property type="term" value="C:membrane"/>
    <property type="evidence" value="ECO:0007669"/>
    <property type="project" value="UniProtKB-SubCell"/>
</dbReference>
<dbReference type="OrthoDB" id="1681166at2759"/>
<evidence type="ECO:0000256" key="10">
    <source>
        <dbReference type="ARBA" id="ARBA00022833"/>
    </source>
</evidence>
<comment type="catalytic activity">
    <reaction evidence="1">
        <text>S-ubiquitinyl-[E2 ubiquitin-conjugating enzyme]-L-cysteine + [acceptor protein]-L-lysine = [E2 ubiquitin-conjugating enzyme]-L-cysteine + N(6)-ubiquitinyl-[acceptor protein]-L-lysine.</text>
        <dbReference type="EC" id="2.3.2.27"/>
    </reaction>
</comment>
<dbReference type="GeneID" id="111302586"/>
<keyword evidence="10" id="KW-0862">Zinc</keyword>